<reference evidence="3" key="2">
    <citation type="submission" date="2020-09" db="EMBL/GenBank/DDBJ databases">
        <authorList>
            <person name="Sun Q."/>
            <person name="Ohkuma M."/>
        </authorList>
    </citation>
    <scope>NUCLEOTIDE SEQUENCE</scope>
    <source>
        <strain evidence="3">JCM 4646</strain>
    </source>
</reference>
<dbReference type="AlphaFoldDB" id="A0A919FC16"/>
<proteinExistence type="predicted"/>
<feature type="transmembrane region" description="Helical" evidence="2">
    <location>
        <begin position="105"/>
        <end position="123"/>
    </location>
</feature>
<dbReference type="EMBL" id="BNBO01000002">
    <property type="protein sequence ID" value="GHH60639.1"/>
    <property type="molecule type" value="Genomic_DNA"/>
</dbReference>
<organism evidence="3 4">
    <name type="scientific">Kitasatospora indigofera</name>
    <dbReference type="NCBI Taxonomy" id="67307"/>
    <lineage>
        <taxon>Bacteria</taxon>
        <taxon>Bacillati</taxon>
        <taxon>Actinomycetota</taxon>
        <taxon>Actinomycetes</taxon>
        <taxon>Kitasatosporales</taxon>
        <taxon>Streptomycetaceae</taxon>
        <taxon>Kitasatospora</taxon>
    </lineage>
</organism>
<protein>
    <submittedName>
        <fullName evidence="3">Uncharacterized protein</fullName>
    </submittedName>
</protein>
<evidence type="ECO:0000313" key="4">
    <source>
        <dbReference type="Proteomes" id="UP000617734"/>
    </source>
</evidence>
<feature type="compositionally biased region" description="Pro residues" evidence="1">
    <location>
        <begin position="214"/>
        <end position="242"/>
    </location>
</feature>
<keyword evidence="2" id="KW-0472">Membrane</keyword>
<dbReference type="GeneID" id="95351101"/>
<keyword evidence="2" id="KW-0812">Transmembrane</keyword>
<accession>A0A919FC16</accession>
<dbReference type="RefSeq" id="WP_190209143.1">
    <property type="nucleotide sequence ID" value="NZ_BNBO01000002.1"/>
</dbReference>
<evidence type="ECO:0000256" key="2">
    <source>
        <dbReference type="SAM" id="Phobius"/>
    </source>
</evidence>
<comment type="caution">
    <text evidence="3">The sequence shown here is derived from an EMBL/GenBank/DDBJ whole genome shotgun (WGS) entry which is preliminary data.</text>
</comment>
<name>A0A919FC16_9ACTN</name>
<feature type="transmembrane region" description="Helical" evidence="2">
    <location>
        <begin position="77"/>
        <end position="98"/>
    </location>
</feature>
<dbReference type="Proteomes" id="UP000617734">
    <property type="component" value="Unassembled WGS sequence"/>
</dbReference>
<evidence type="ECO:0000313" key="3">
    <source>
        <dbReference type="EMBL" id="GHH60639.1"/>
    </source>
</evidence>
<feature type="region of interest" description="Disordered" evidence="1">
    <location>
        <begin position="168"/>
        <end position="249"/>
    </location>
</feature>
<feature type="transmembrane region" description="Helical" evidence="2">
    <location>
        <begin position="143"/>
        <end position="163"/>
    </location>
</feature>
<feature type="compositionally biased region" description="Pro residues" evidence="1">
    <location>
        <begin position="183"/>
        <end position="193"/>
    </location>
</feature>
<reference evidence="3" key="1">
    <citation type="journal article" date="2014" name="Int. J. Syst. Evol. Microbiol.">
        <title>Complete genome sequence of Corynebacterium casei LMG S-19264T (=DSM 44701T), isolated from a smear-ripened cheese.</title>
        <authorList>
            <consortium name="US DOE Joint Genome Institute (JGI-PGF)"/>
            <person name="Walter F."/>
            <person name="Albersmeier A."/>
            <person name="Kalinowski J."/>
            <person name="Ruckert C."/>
        </authorList>
    </citation>
    <scope>NUCLEOTIDE SEQUENCE</scope>
    <source>
        <strain evidence="3">JCM 4646</strain>
    </source>
</reference>
<gene>
    <name evidence="3" type="ORF">GCM10018781_05710</name>
</gene>
<keyword evidence="4" id="KW-1185">Reference proteome</keyword>
<sequence length="249" mass="25600">MTFDPYRTPPADGRPGVAPVRRGPDGSLIAIGLLSVVALLSELGILAYDISQQGPGYLPTALGISFDHYVQEAPVGFFGYDSALTVALIVLAVAAFSGRRWVRPAAVVLFAVDGYAAGAFLIYELTNEFTAGRFAQPTSSLILNLTRVLAVLLALVVAVVVLATRSRGAGTGAAGPQQNPYLGYPPAPFPAQPGGPGQPFGSAPAYAPERSVTAPPPYAAAPPFPPAQPYPPAPPAAPPAGPPEDRHPG</sequence>
<feature type="transmembrane region" description="Helical" evidence="2">
    <location>
        <begin position="28"/>
        <end position="48"/>
    </location>
</feature>
<keyword evidence="2" id="KW-1133">Transmembrane helix</keyword>
<evidence type="ECO:0000256" key="1">
    <source>
        <dbReference type="SAM" id="MobiDB-lite"/>
    </source>
</evidence>